<feature type="transmembrane region" description="Helical" evidence="1">
    <location>
        <begin position="24"/>
        <end position="42"/>
    </location>
</feature>
<feature type="transmembrane region" description="Helical" evidence="1">
    <location>
        <begin position="157"/>
        <end position="179"/>
    </location>
</feature>
<feature type="transmembrane region" description="Helical" evidence="1">
    <location>
        <begin position="98"/>
        <end position="117"/>
    </location>
</feature>
<dbReference type="AlphaFoldDB" id="A0A1F6TQC9"/>
<dbReference type="Pfam" id="PF05940">
    <property type="entry name" value="NnrS"/>
    <property type="match status" value="1"/>
</dbReference>
<proteinExistence type="predicted"/>
<keyword evidence="1" id="KW-0812">Transmembrane</keyword>
<feature type="transmembrane region" description="Helical" evidence="1">
    <location>
        <begin position="248"/>
        <end position="267"/>
    </location>
</feature>
<comment type="caution">
    <text evidence="2">The sequence shown here is derived from an EMBL/GenBank/DDBJ whole genome shotgun (WGS) entry which is preliminary data.</text>
</comment>
<feature type="transmembrane region" description="Helical" evidence="1">
    <location>
        <begin position="374"/>
        <end position="395"/>
    </location>
</feature>
<feature type="transmembrane region" description="Helical" evidence="1">
    <location>
        <begin position="319"/>
        <end position="338"/>
    </location>
</feature>
<accession>A0A1F6TQC9</accession>
<feature type="transmembrane region" description="Helical" evidence="1">
    <location>
        <begin position="350"/>
        <end position="368"/>
    </location>
</feature>
<feature type="transmembrane region" description="Helical" evidence="1">
    <location>
        <begin position="191"/>
        <end position="213"/>
    </location>
</feature>
<evidence type="ECO:0000313" key="2">
    <source>
        <dbReference type="EMBL" id="OGI47320.1"/>
    </source>
</evidence>
<name>A0A1F6TQC9_9PROT</name>
<reference evidence="2 3" key="1">
    <citation type="journal article" date="2016" name="Nat. Commun.">
        <title>Thousands of microbial genomes shed light on interconnected biogeochemical processes in an aquifer system.</title>
        <authorList>
            <person name="Anantharaman K."/>
            <person name="Brown C.T."/>
            <person name="Hug L.A."/>
            <person name="Sharon I."/>
            <person name="Castelle C.J."/>
            <person name="Probst A.J."/>
            <person name="Thomas B.C."/>
            <person name="Singh A."/>
            <person name="Wilkins M.J."/>
            <person name="Karaoz U."/>
            <person name="Brodie E.L."/>
            <person name="Williams K.H."/>
            <person name="Hubbard S.S."/>
            <person name="Banfield J.F."/>
        </authorList>
    </citation>
    <scope>NUCLEOTIDE SEQUENCE [LARGE SCALE GENOMIC DNA]</scope>
</reference>
<sequence length="411" mass="45014">MAIADITPGRPSRWGVFTAAPHRMLFLAGGVQFVLTILLWLAELLGRAGWRPVATLTIPSAWAHGFLMLYGLFPFFIFGFLLTVYPRWMGVEPVPRPRYVRIFLLLAGGMLLFYAGLFSTKPVLILGVASYLVGWALALRALLDVYRRAQTRGAHELALNLALTAGVFGIAAFLAGLVTETPWLYAGAREIGLWLFLVPVVFSVSHRMIPFFGQSVLEHYPMVRPRWSLPLLGACVVGHAALETFGYARWLFLFDLPLAGLALHHTFAWNIKRSFEVRLLAMLHLAFLWFGLAMALYAAQSLLLFAGGPALPARAPLHALGAGFFAGMVLAMASRVILGHSGHALAADDLTWYCFLGVGATAAVRVLAEFWPAATQALNILAAGLWLACLLPWVLRYAPVLLRPRVDGKPG</sequence>
<evidence type="ECO:0000256" key="1">
    <source>
        <dbReference type="SAM" id="Phobius"/>
    </source>
</evidence>
<gene>
    <name evidence="2" type="ORF">A2637_05865</name>
</gene>
<organism evidence="2 3">
    <name type="scientific">Candidatus Muproteobacteria bacterium RIFCSPHIGHO2_01_FULL_65_16</name>
    <dbReference type="NCBI Taxonomy" id="1817764"/>
    <lineage>
        <taxon>Bacteria</taxon>
        <taxon>Pseudomonadati</taxon>
        <taxon>Pseudomonadota</taxon>
        <taxon>Candidatus Muproteobacteria</taxon>
    </lineage>
</organism>
<dbReference type="InterPro" id="IPR010266">
    <property type="entry name" value="NnrS"/>
</dbReference>
<evidence type="ECO:0000313" key="3">
    <source>
        <dbReference type="Proteomes" id="UP000179360"/>
    </source>
</evidence>
<keyword evidence="1" id="KW-1133">Transmembrane helix</keyword>
<evidence type="ECO:0008006" key="4">
    <source>
        <dbReference type="Google" id="ProtNLM"/>
    </source>
</evidence>
<protein>
    <recommendedName>
        <fullName evidence="4">NnrS family protein</fullName>
    </recommendedName>
</protein>
<dbReference type="EMBL" id="MFSY01000022">
    <property type="protein sequence ID" value="OGI47320.1"/>
    <property type="molecule type" value="Genomic_DNA"/>
</dbReference>
<dbReference type="Proteomes" id="UP000179360">
    <property type="component" value="Unassembled WGS sequence"/>
</dbReference>
<keyword evidence="1" id="KW-0472">Membrane</keyword>
<dbReference type="STRING" id="1817764.A2637_05865"/>
<feature type="transmembrane region" description="Helical" evidence="1">
    <location>
        <begin position="279"/>
        <end position="299"/>
    </location>
</feature>
<feature type="transmembrane region" description="Helical" evidence="1">
    <location>
        <begin position="123"/>
        <end position="145"/>
    </location>
</feature>
<feature type="transmembrane region" description="Helical" evidence="1">
    <location>
        <begin position="62"/>
        <end position="86"/>
    </location>
</feature>